<name>A0A7Z0WE31_9PSEU</name>
<dbReference type="RefSeq" id="WP_075138309.1">
    <property type="nucleotide sequence ID" value="NZ_MSIF01000041.1"/>
</dbReference>
<evidence type="ECO:0000256" key="1">
    <source>
        <dbReference type="SAM" id="Phobius"/>
    </source>
</evidence>
<evidence type="ECO:0000313" key="3">
    <source>
        <dbReference type="Proteomes" id="UP000185696"/>
    </source>
</evidence>
<dbReference type="Proteomes" id="UP000185696">
    <property type="component" value="Unassembled WGS sequence"/>
</dbReference>
<organism evidence="2 3">
    <name type="scientific">Actinophytocola xinjiangensis</name>
    <dbReference type="NCBI Taxonomy" id="485602"/>
    <lineage>
        <taxon>Bacteria</taxon>
        <taxon>Bacillati</taxon>
        <taxon>Actinomycetota</taxon>
        <taxon>Actinomycetes</taxon>
        <taxon>Pseudonocardiales</taxon>
        <taxon>Pseudonocardiaceae</taxon>
    </lineage>
</organism>
<proteinExistence type="predicted"/>
<feature type="transmembrane region" description="Helical" evidence="1">
    <location>
        <begin position="36"/>
        <end position="57"/>
    </location>
</feature>
<reference evidence="2 3" key="1">
    <citation type="submission" date="2016-12" db="EMBL/GenBank/DDBJ databases">
        <title>The draft genome sequence of Actinophytocola xinjiangensis.</title>
        <authorList>
            <person name="Wang W."/>
            <person name="Yuan L."/>
        </authorList>
    </citation>
    <scope>NUCLEOTIDE SEQUENCE [LARGE SCALE GENOMIC DNA]</scope>
    <source>
        <strain evidence="2 3">CGMCC 4.4663</strain>
    </source>
</reference>
<dbReference type="PROSITE" id="PS51257">
    <property type="entry name" value="PROKAR_LIPOPROTEIN"/>
    <property type="match status" value="1"/>
</dbReference>
<keyword evidence="1" id="KW-0812">Transmembrane</keyword>
<comment type="caution">
    <text evidence="2">The sequence shown here is derived from an EMBL/GenBank/DDBJ whole genome shotgun (WGS) entry which is preliminary data.</text>
</comment>
<feature type="transmembrane region" description="Helical" evidence="1">
    <location>
        <begin position="69"/>
        <end position="87"/>
    </location>
</feature>
<gene>
    <name evidence="2" type="ORF">BLA60_39955</name>
</gene>
<evidence type="ECO:0000313" key="2">
    <source>
        <dbReference type="EMBL" id="OLF04582.1"/>
    </source>
</evidence>
<accession>A0A7Z0WE31</accession>
<dbReference type="AlphaFoldDB" id="A0A7Z0WE31"/>
<dbReference type="OrthoDB" id="3698969at2"/>
<keyword evidence="3" id="KW-1185">Reference proteome</keyword>
<keyword evidence="1" id="KW-1133">Transmembrane helix</keyword>
<dbReference type="EMBL" id="MSIF01000041">
    <property type="protein sequence ID" value="OLF04582.1"/>
    <property type="molecule type" value="Genomic_DNA"/>
</dbReference>
<sequence>MSRHGAKQLPRTGHGDSLCSHLTAGSCTWWCSYGRFVKVSVGLFAVIGAFGGLSVFLDEAGGYRRLVHAGIALGLYALIMALMVAVANRRDGGDHY</sequence>
<keyword evidence="1" id="KW-0472">Membrane</keyword>
<protein>
    <submittedName>
        <fullName evidence="2">Uncharacterized protein</fullName>
    </submittedName>
</protein>